<keyword evidence="2" id="KW-0479">Metal-binding</keyword>
<feature type="binding site" evidence="2">
    <location>
        <position position="102"/>
    </location>
    <ligand>
        <name>Cu cation</name>
        <dbReference type="ChEBI" id="CHEBI:23378"/>
    </ligand>
</feature>
<comment type="caution">
    <text evidence="4">The sequence shown here is derived from an EMBL/GenBank/DDBJ whole genome shotgun (WGS) entry which is preliminary data.</text>
</comment>
<organism evidence="4 5">
    <name type="scientific">Larkinella knui</name>
    <dbReference type="NCBI Taxonomy" id="2025310"/>
    <lineage>
        <taxon>Bacteria</taxon>
        <taxon>Pseudomonadati</taxon>
        <taxon>Bacteroidota</taxon>
        <taxon>Cytophagia</taxon>
        <taxon>Cytophagales</taxon>
        <taxon>Spirosomataceae</taxon>
        <taxon>Larkinella</taxon>
    </lineage>
</organism>
<keyword evidence="3" id="KW-1015">Disulfide bond</keyword>
<keyword evidence="2" id="KW-0186">Copper</keyword>
<dbReference type="Proteomes" id="UP000274271">
    <property type="component" value="Unassembled WGS sequence"/>
</dbReference>
<name>A0A3P1CPF5_9BACT</name>
<dbReference type="OrthoDB" id="9811998at2"/>
<evidence type="ECO:0000313" key="4">
    <source>
        <dbReference type="EMBL" id="RRB15129.1"/>
    </source>
</evidence>
<evidence type="ECO:0000256" key="1">
    <source>
        <dbReference type="ARBA" id="ARBA00010996"/>
    </source>
</evidence>
<proteinExistence type="inferred from homology"/>
<gene>
    <name evidence="4" type="ORF">EHT87_11295</name>
</gene>
<feature type="disulfide bond" description="Redox-active" evidence="3">
    <location>
        <begin position="98"/>
        <end position="102"/>
    </location>
</feature>
<dbReference type="Pfam" id="PF02630">
    <property type="entry name" value="SCO1-SenC"/>
    <property type="match status" value="1"/>
</dbReference>
<sequence length="229" mass="26495">MDCWVLKTAKMLWIAFLGSSLRLIPVFFVACQPETHPGLPYYNTPDFTPVFMKSENQLAEKVPHTIGRFSFKDQNGTIISQKAIEGKIHVADFFFTSCGMICPRMTKHLKLVEKAFPNAKDLVLLSYSVTPWIDSVARLKKYSQTNGIQSKNWHLLTGRKSEIYQLARQSYFAEEELGYSKDSTEFLHTEHFILVDRQKRIRGIYNGTLELEIQQLIADIKTLQQERLR</sequence>
<evidence type="ECO:0000256" key="2">
    <source>
        <dbReference type="PIRSR" id="PIRSR603782-1"/>
    </source>
</evidence>
<feature type="binding site" evidence="2">
    <location>
        <position position="188"/>
    </location>
    <ligand>
        <name>Cu cation</name>
        <dbReference type="ChEBI" id="CHEBI:23378"/>
    </ligand>
</feature>
<dbReference type="SUPFAM" id="SSF52833">
    <property type="entry name" value="Thioredoxin-like"/>
    <property type="match status" value="1"/>
</dbReference>
<dbReference type="GO" id="GO:0046872">
    <property type="term" value="F:metal ion binding"/>
    <property type="evidence" value="ECO:0007669"/>
    <property type="project" value="UniProtKB-KW"/>
</dbReference>
<accession>A0A3P1CPF5</accession>
<dbReference type="Gene3D" id="3.40.30.10">
    <property type="entry name" value="Glutaredoxin"/>
    <property type="match status" value="1"/>
</dbReference>
<dbReference type="InterPro" id="IPR036249">
    <property type="entry name" value="Thioredoxin-like_sf"/>
</dbReference>
<protein>
    <submittedName>
        <fullName evidence="4">SCO family protein</fullName>
    </submittedName>
</protein>
<dbReference type="PANTHER" id="PTHR12151">
    <property type="entry name" value="ELECTRON TRANSPORT PROTIN SCO1/SENC FAMILY MEMBER"/>
    <property type="match status" value="1"/>
</dbReference>
<evidence type="ECO:0000313" key="5">
    <source>
        <dbReference type="Proteomes" id="UP000274271"/>
    </source>
</evidence>
<keyword evidence="5" id="KW-1185">Reference proteome</keyword>
<dbReference type="CDD" id="cd02968">
    <property type="entry name" value="SCO"/>
    <property type="match status" value="1"/>
</dbReference>
<dbReference type="PANTHER" id="PTHR12151:SF25">
    <property type="entry name" value="LINALOOL DEHYDRATASE_ISOMERASE DOMAIN-CONTAINING PROTEIN"/>
    <property type="match status" value="1"/>
</dbReference>
<dbReference type="EMBL" id="RQJP01000002">
    <property type="protein sequence ID" value="RRB15129.1"/>
    <property type="molecule type" value="Genomic_DNA"/>
</dbReference>
<dbReference type="AlphaFoldDB" id="A0A3P1CPF5"/>
<reference evidence="4 5" key="1">
    <citation type="submission" date="2018-11" db="EMBL/GenBank/DDBJ databases">
        <authorList>
            <person name="Zhou Z."/>
            <person name="Wang G."/>
        </authorList>
    </citation>
    <scope>NUCLEOTIDE SEQUENCE [LARGE SCALE GENOMIC DNA]</scope>
    <source>
        <strain evidence="4 5">KCTC42998</strain>
    </source>
</reference>
<dbReference type="InterPro" id="IPR003782">
    <property type="entry name" value="SCO1/SenC"/>
</dbReference>
<feature type="binding site" evidence="2">
    <location>
        <position position="98"/>
    </location>
    <ligand>
        <name>Cu cation</name>
        <dbReference type="ChEBI" id="CHEBI:23378"/>
    </ligand>
</feature>
<comment type="similarity">
    <text evidence="1">Belongs to the SCO1/2 family.</text>
</comment>
<evidence type="ECO:0000256" key="3">
    <source>
        <dbReference type="PIRSR" id="PIRSR603782-2"/>
    </source>
</evidence>